<name>A0ABS2THG2_9ACTO</name>
<evidence type="ECO:0000313" key="2">
    <source>
        <dbReference type="EMBL" id="MBM9432719.1"/>
    </source>
</evidence>
<dbReference type="SUPFAM" id="SSF52317">
    <property type="entry name" value="Class I glutamine amidotransferase-like"/>
    <property type="match status" value="1"/>
</dbReference>
<dbReference type="Proteomes" id="UP000705983">
    <property type="component" value="Unassembled WGS sequence"/>
</dbReference>
<dbReference type="PROSITE" id="PS51273">
    <property type="entry name" value="GATASE_TYPE_1"/>
    <property type="match status" value="1"/>
</dbReference>
<dbReference type="RefSeq" id="WP_187996177.1">
    <property type="nucleotide sequence ID" value="NZ_JACEXG010000002.1"/>
</dbReference>
<organism evidence="2 3">
    <name type="scientific">Flaviflexus equikiangi</name>
    <dbReference type="NCBI Taxonomy" id="2758573"/>
    <lineage>
        <taxon>Bacteria</taxon>
        <taxon>Bacillati</taxon>
        <taxon>Actinomycetota</taxon>
        <taxon>Actinomycetes</taxon>
        <taxon>Actinomycetales</taxon>
        <taxon>Actinomycetaceae</taxon>
        <taxon>Flaviflexus</taxon>
    </lineage>
</organism>
<protein>
    <submittedName>
        <fullName evidence="2">Gamma-glutamyl-gamma-aminobutyrate hydrolase family protein</fullName>
    </submittedName>
</protein>
<dbReference type="GO" id="GO:0016787">
    <property type="term" value="F:hydrolase activity"/>
    <property type="evidence" value="ECO:0007669"/>
    <property type="project" value="UniProtKB-KW"/>
</dbReference>
<dbReference type="PANTHER" id="PTHR42695:SF5">
    <property type="entry name" value="GLUTAMINE AMIDOTRANSFERASE YLR126C-RELATED"/>
    <property type="match status" value="1"/>
</dbReference>
<dbReference type="CDD" id="cd01741">
    <property type="entry name" value="GATase1_1"/>
    <property type="match status" value="1"/>
</dbReference>
<dbReference type="InterPro" id="IPR017926">
    <property type="entry name" value="GATASE"/>
</dbReference>
<accession>A0ABS2THG2</accession>
<comment type="caution">
    <text evidence="2">The sequence shown here is derived from an EMBL/GenBank/DDBJ whole genome shotgun (WGS) entry which is preliminary data.</text>
</comment>
<proteinExistence type="predicted"/>
<dbReference type="PANTHER" id="PTHR42695">
    <property type="entry name" value="GLUTAMINE AMIDOTRANSFERASE YLR126C-RELATED"/>
    <property type="match status" value="1"/>
</dbReference>
<dbReference type="InterPro" id="IPR029062">
    <property type="entry name" value="Class_I_gatase-like"/>
</dbReference>
<keyword evidence="2" id="KW-0378">Hydrolase</keyword>
<gene>
    <name evidence="2" type="ORF">JVW63_03255</name>
</gene>
<dbReference type="Gene3D" id="3.40.50.880">
    <property type="match status" value="1"/>
</dbReference>
<reference evidence="3" key="1">
    <citation type="submission" date="2021-02" db="EMBL/GenBank/DDBJ databases">
        <title>Leucobacter sp. CX169.</title>
        <authorList>
            <person name="Cheng Y."/>
        </authorList>
    </citation>
    <scope>NUCLEOTIDE SEQUENCE [LARGE SCALE GENOMIC DNA]</scope>
    <source>
        <strain evidence="3">JY899</strain>
    </source>
</reference>
<evidence type="ECO:0000313" key="3">
    <source>
        <dbReference type="Proteomes" id="UP000705983"/>
    </source>
</evidence>
<keyword evidence="3" id="KW-1185">Reference proteome</keyword>
<dbReference type="InterPro" id="IPR044992">
    <property type="entry name" value="ChyE-like"/>
</dbReference>
<sequence length="239" mass="26264">MRPFLFLVCRPPGLVADSELGEVHERGKLEEGELVSRRLELPGPLPDLDEYSGVLISGSPYNLMTAPEAKPATQVAVEEKLAEVCDEVLERDIPTLGLCFGLQMLALRSGGALTRDHAEPLSAPTLRVTAEGREDPLLAGVGDTFQTYVGHAEAIGRVPESMTVLVTSDEVPVQMGRWGRNVYGTQFHPEITKQGSAVRVGIYGGTYFDPQERDRVMKECQDAYTEHTILSTFIETYRS</sequence>
<dbReference type="EMBL" id="JAFFJS010000002">
    <property type="protein sequence ID" value="MBM9432719.1"/>
    <property type="molecule type" value="Genomic_DNA"/>
</dbReference>
<feature type="domain" description="Glutamine amidotransferase" evidence="1">
    <location>
        <begin position="49"/>
        <end position="193"/>
    </location>
</feature>
<dbReference type="Pfam" id="PF00117">
    <property type="entry name" value="GATase"/>
    <property type="match status" value="1"/>
</dbReference>
<evidence type="ECO:0000259" key="1">
    <source>
        <dbReference type="Pfam" id="PF00117"/>
    </source>
</evidence>